<dbReference type="InterPro" id="IPR010287">
    <property type="entry name" value="DUF892_YciF-like"/>
</dbReference>
<name>A0A6J4LGA9_9CHLR</name>
<dbReference type="InterPro" id="IPR009078">
    <property type="entry name" value="Ferritin-like_SF"/>
</dbReference>
<proteinExistence type="predicted"/>
<organism evidence="1">
    <name type="scientific">uncultured Chloroflexia bacterium</name>
    <dbReference type="NCBI Taxonomy" id="1672391"/>
    <lineage>
        <taxon>Bacteria</taxon>
        <taxon>Bacillati</taxon>
        <taxon>Chloroflexota</taxon>
        <taxon>Chloroflexia</taxon>
        <taxon>environmental samples</taxon>
    </lineage>
</organism>
<dbReference type="SUPFAM" id="SSF47240">
    <property type="entry name" value="Ferritin-like"/>
    <property type="match status" value="1"/>
</dbReference>
<dbReference type="EMBL" id="CADCTR010002083">
    <property type="protein sequence ID" value="CAA9330903.1"/>
    <property type="molecule type" value="Genomic_DNA"/>
</dbReference>
<accession>A0A6J4LGA9</accession>
<dbReference type="InterPro" id="IPR012347">
    <property type="entry name" value="Ferritin-like"/>
</dbReference>
<evidence type="ECO:0000313" key="1">
    <source>
        <dbReference type="EMBL" id="CAA9330903.1"/>
    </source>
</evidence>
<reference evidence="1" key="1">
    <citation type="submission" date="2020-02" db="EMBL/GenBank/DDBJ databases">
        <authorList>
            <person name="Meier V. D."/>
        </authorList>
    </citation>
    <scope>NUCLEOTIDE SEQUENCE</scope>
    <source>
        <strain evidence="1">AVDCRST_MAG93</strain>
    </source>
</reference>
<dbReference type="Gene3D" id="1.20.1260.10">
    <property type="match status" value="1"/>
</dbReference>
<dbReference type="AlphaFoldDB" id="A0A6J4LGA9"/>
<feature type="non-terminal residue" evidence="1">
    <location>
        <position position="1"/>
    </location>
</feature>
<protein>
    <submittedName>
        <fullName evidence="1">Uncharacterized protein</fullName>
    </submittedName>
</protein>
<gene>
    <name evidence="1" type="ORF">AVDCRST_MAG93-6187</name>
</gene>
<dbReference type="Pfam" id="PF05974">
    <property type="entry name" value="DUF892"/>
    <property type="match status" value="1"/>
</dbReference>
<sequence length="44" mass="4686">VVAYAKRLGHEDAASLLGRTLEEEKATDAMLSQLAETTINAQAV</sequence>